<dbReference type="AlphaFoldDB" id="A0A2W1KTC3"/>
<evidence type="ECO:0000313" key="12">
    <source>
        <dbReference type="Proteomes" id="UP000248886"/>
    </source>
</evidence>
<evidence type="ECO:0000256" key="8">
    <source>
        <dbReference type="ARBA" id="ARBA00048968"/>
    </source>
</evidence>
<proteinExistence type="inferred from homology"/>
<dbReference type="InterPro" id="IPR011324">
    <property type="entry name" value="Cytotoxic_necrot_fac-like_cat"/>
</dbReference>
<reference evidence="11 12" key="1">
    <citation type="submission" date="2018-06" db="EMBL/GenBank/DDBJ databases">
        <title>Draft sequence of Acidithiobacillus ferrooxidans CCM 4253.</title>
        <authorList>
            <person name="Moya-Beltran A."/>
            <person name="Castro M."/>
            <person name="Covarrubias P.C."/>
            <person name="Issotta F."/>
            <person name="Janiczek O."/>
            <person name="Mandl M."/>
            <person name="Kucera J."/>
            <person name="Quatrini R."/>
        </authorList>
    </citation>
    <scope>NUCLEOTIDE SEQUENCE [LARGE SCALE GENOMIC DNA]</scope>
    <source>
        <strain evidence="11 12">CCM 4253</strain>
    </source>
</reference>
<evidence type="ECO:0000256" key="10">
    <source>
        <dbReference type="RuleBase" id="RU361274"/>
    </source>
</evidence>
<evidence type="ECO:0000313" key="11">
    <source>
        <dbReference type="EMBL" id="PZD82571.1"/>
    </source>
</evidence>
<keyword evidence="3" id="KW-0808">Transferase</keyword>
<dbReference type="GO" id="GO:0016787">
    <property type="term" value="F:hydrolase activity"/>
    <property type="evidence" value="ECO:0007669"/>
    <property type="project" value="UniProtKB-KW"/>
</dbReference>
<keyword evidence="5" id="KW-0378">Hydrolase</keyword>
<evidence type="ECO:0000256" key="7">
    <source>
        <dbReference type="ARBA" id="ARBA00047989"/>
    </source>
</evidence>
<organism evidence="11 12">
    <name type="scientific">Acidithiobacillus ferrooxidans</name>
    <name type="common">Thiobacillus ferrooxidans</name>
    <dbReference type="NCBI Taxonomy" id="920"/>
    <lineage>
        <taxon>Bacteria</taxon>
        <taxon>Pseudomonadati</taxon>
        <taxon>Pseudomonadota</taxon>
        <taxon>Acidithiobacillia</taxon>
        <taxon>Acidithiobacillales</taxon>
        <taxon>Acidithiobacillaceae</taxon>
        <taxon>Acidithiobacillus</taxon>
    </lineage>
</organism>
<evidence type="ECO:0000256" key="5">
    <source>
        <dbReference type="ARBA" id="ARBA00022801"/>
    </source>
</evidence>
<dbReference type="Gene3D" id="3.60.140.10">
    <property type="entry name" value="CNF1/YfiH-like putative cysteine hydrolases"/>
    <property type="match status" value="1"/>
</dbReference>
<comment type="catalytic activity">
    <reaction evidence="8">
        <text>adenosine + phosphate = alpha-D-ribose 1-phosphate + adenine</text>
        <dbReference type="Rhea" id="RHEA:27642"/>
        <dbReference type="ChEBI" id="CHEBI:16335"/>
        <dbReference type="ChEBI" id="CHEBI:16708"/>
        <dbReference type="ChEBI" id="CHEBI:43474"/>
        <dbReference type="ChEBI" id="CHEBI:57720"/>
        <dbReference type="EC" id="2.4.2.1"/>
    </reaction>
    <physiologicalReaction direction="left-to-right" evidence="8">
        <dbReference type="Rhea" id="RHEA:27643"/>
    </physiologicalReaction>
</comment>
<evidence type="ECO:0000256" key="9">
    <source>
        <dbReference type="ARBA" id="ARBA00049893"/>
    </source>
</evidence>
<accession>A0A2W1KTC3</accession>
<dbReference type="EMBL" id="QKQP01000001">
    <property type="protein sequence ID" value="PZD82571.1"/>
    <property type="molecule type" value="Genomic_DNA"/>
</dbReference>
<comment type="caution">
    <text evidence="11">The sequence shown here is derived from an EMBL/GenBank/DDBJ whole genome shotgun (WGS) entry which is preliminary data.</text>
</comment>
<sequence>MRVMVTDEAGYWVPDWPAPQGVRGAVTLRGGGVSRGAYASFNLGDHVGDAPEAVAGNRERLRAVLKLPGEPCWLRQVHGTEVATLSAAPASIPEADGAVTGTPGVVLAVLTADCLPVLACSRDGRQVGVFHAGWRGLLAGILERGVAAMQVAPEEILIYLGPAIGPEHFEVGPEVRAAFLAADAGAAGAFRRGPGDRWLANIYELARRRLRGAGVRAIFGGDQCTVADPARYFSYRRDGVTGRMASLIWKEGG</sequence>
<comment type="catalytic activity">
    <reaction evidence="9">
        <text>S-methyl-5'-thioadenosine + phosphate = 5-(methylsulfanyl)-alpha-D-ribose 1-phosphate + adenine</text>
        <dbReference type="Rhea" id="RHEA:11852"/>
        <dbReference type="ChEBI" id="CHEBI:16708"/>
        <dbReference type="ChEBI" id="CHEBI:17509"/>
        <dbReference type="ChEBI" id="CHEBI:43474"/>
        <dbReference type="ChEBI" id="CHEBI:58533"/>
        <dbReference type="EC" id="2.4.2.28"/>
    </reaction>
    <physiologicalReaction direction="left-to-right" evidence="9">
        <dbReference type="Rhea" id="RHEA:11853"/>
    </physiologicalReaction>
</comment>
<keyword evidence="6" id="KW-0862">Zinc</keyword>
<evidence type="ECO:0000256" key="6">
    <source>
        <dbReference type="ARBA" id="ARBA00022833"/>
    </source>
</evidence>
<dbReference type="Pfam" id="PF02578">
    <property type="entry name" value="Cu-oxidase_4"/>
    <property type="match status" value="1"/>
</dbReference>
<name>A0A2W1KTC3_ACIFR</name>
<comment type="catalytic activity">
    <reaction evidence="7">
        <text>adenosine + H2O + H(+) = inosine + NH4(+)</text>
        <dbReference type="Rhea" id="RHEA:24408"/>
        <dbReference type="ChEBI" id="CHEBI:15377"/>
        <dbReference type="ChEBI" id="CHEBI:15378"/>
        <dbReference type="ChEBI" id="CHEBI:16335"/>
        <dbReference type="ChEBI" id="CHEBI:17596"/>
        <dbReference type="ChEBI" id="CHEBI:28938"/>
        <dbReference type="EC" id="3.5.4.4"/>
    </reaction>
    <physiologicalReaction direction="left-to-right" evidence="7">
        <dbReference type="Rhea" id="RHEA:24409"/>
    </physiologicalReaction>
</comment>
<evidence type="ECO:0000256" key="3">
    <source>
        <dbReference type="ARBA" id="ARBA00022679"/>
    </source>
</evidence>
<dbReference type="InterPro" id="IPR003730">
    <property type="entry name" value="Cu_polyphenol_OxRdtase"/>
</dbReference>
<comment type="similarity">
    <text evidence="2 10">Belongs to the purine nucleoside phosphorylase YfiH/LACC1 family.</text>
</comment>
<keyword evidence="4" id="KW-0479">Metal-binding</keyword>
<dbReference type="PANTHER" id="PTHR30616:SF2">
    <property type="entry name" value="PURINE NUCLEOSIDE PHOSPHORYLASE LACC1"/>
    <property type="match status" value="1"/>
</dbReference>
<dbReference type="InterPro" id="IPR038371">
    <property type="entry name" value="Cu_polyphenol_OxRdtase_sf"/>
</dbReference>
<dbReference type="GO" id="GO:0005507">
    <property type="term" value="F:copper ion binding"/>
    <property type="evidence" value="ECO:0007669"/>
    <property type="project" value="TreeGrafter"/>
</dbReference>
<dbReference type="OrthoDB" id="4279at2"/>
<evidence type="ECO:0000256" key="4">
    <source>
        <dbReference type="ARBA" id="ARBA00022723"/>
    </source>
</evidence>
<dbReference type="CDD" id="cd16833">
    <property type="entry name" value="YfiH"/>
    <property type="match status" value="1"/>
</dbReference>
<protein>
    <recommendedName>
        <fullName evidence="10">Purine nucleoside phosphorylase</fullName>
    </recommendedName>
</protein>
<evidence type="ECO:0000256" key="2">
    <source>
        <dbReference type="ARBA" id="ARBA00007353"/>
    </source>
</evidence>
<dbReference type="Proteomes" id="UP000248886">
    <property type="component" value="Unassembled WGS sequence"/>
</dbReference>
<dbReference type="NCBIfam" id="TIGR00726">
    <property type="entry name" value="peptidoglycan editing factor PgeF"/>
    <property type="match status" value="1"/>
</dbReference>
<comment type="catalytic activity">
    <reaction evidence="1">
        <text>inosine + phosphate = alpha-D-ribose 1-phosphate + hypoxanthine</text>
        <dbReference type="Rhea" id="RHEA:27646"/>
        <dbReference type="ChEBI" id="CHEBI:17368"/>
        <dbReference type="ChEBI" id="CHEBI:17596"/>
        <dbReference type="ChEBI" id="CHEBI:43474"/>
        <dbReference type="ChEBI" id="CHEBI:57720"/>
        <dbReference type="EC" id="2.4.2.1"/>
    </reaction>
    <physiologicalReaction direction="left-to-right" evidence="1">
        <dbReference type="Rhea" id="RHEA:27647"/>
    </physiologicalReaction>
</comment>
<dbReference type="PANTHER" id="PTHR30616">
    <property type="entry name" value="UNCHARACTERIZED PROTEIN YFIH"/>
    <property type="match status" value="1"/>
</dbReference>
<gene>
    <name evidence="11" type="primary">pgeF</name>
    <name evidence="11" type="ORF">DN052_06070</name>
</gene>
<evidence type="ECO:0000256" key="1">
    <source>
        <dbReference type="ARBA" id="ARBA00000553"/>
    </source>
</evidence>
<dbReference type="SUPFAM" id="SSF64438">
    <property type="entry name" value="CNF1/YfiH-like putative cysteine hydrolases"/>
    <property type="match status" value="1"/>
</dbReference>
<dbReference type="GO" id="GO:0017061">
    <property type="term" value="F:S-methyl-5-thioadenosine phosphorylase activity"/>
    <property type="evidence" value="ECO:0007669"/>
    <property type="project" value="UniProtKB-EC"/>
</dbReference>